<gene>
    <name evidence="1" type="ORF">OCBIM_22028622mg</name>
</gene>
<proteinExistence type="predicted"/>
<accession>A0A0L8I8G0</accession>
<dbReference type="EMBL" id="KQ416264">
    <property type="protein sequence ID" value="KOF97737.1"/>
    <property type="molecule type" value="Genomic_DNA"/>
</dbReference>
<organism evidence="1">
    <name type="scientific">Octopus bimaculoides</name>
    <name type="common">California two-spotted octopus</name>
    <dbReference type="NCBI Taxonomy" id="37653"/>
    <lineage>
        <taxon>Eukaryota</taxon>
        <taxon>Metazoa</taxon>
        <taxon>Spiralia</taxon>
        <taxon>Lophotrochozoa</taxon>
        <taxon>Mollusca</taxon>
        <taxon>Cephalopoda</taxon>
        <taxon>Coleoidea</taxon>
        <taxon>Octopodiformes</taxon>
        <taxon>Octopoda</taxon>
        <taxon>Incirrata</taxon>
        <taxon>Octopodidae</taxon>
        <taxon>Octopus</taxon>
    </lineage>
</organism>
<name>A0A0L8I8G0_OCTBM</name>
<sequence length="59" mass="7220">MIGLRMRYHSKELIRMNQIQIYSLSEYNKIKHHTDNHDEIECEEKAYLLSWTLIKRTPT</sequence>
<protein>
    <submittedName>
        <fullName evidence="1">Uncharacterized protein</fullName>
    </submittedName>
</protein>
<reference evidence="1" key="1">
    <citation type="submission" date="2015-07" db="EMBL/GenBank/DDBJ databases">
        <title>MeaNS - Measles Nucleotide Surveillance Program.</title>
        <authorList>
            <person name="Tran T."/>
            <person name="Druce J."/>
        </authorList>
    </citation>
    <scope>NUCLEOTIDE SEQUENCE</scope>
    <source>
        <strain evidence="1">UCB-OBI-ISO-001</strain>
        <tissue evidence="1">Gonad</tissue>
    </source>
</reference>
<evidence type="ECO:0000313" key="1">
    <source>
        <dbReference type="EMBL" id="KOF97737.1"/>
    </source>
</evidence>
<dbReference type="AlphaFoldDB" id="A0A0L8I8G0"/>